<dbReference type="EMBL" id="DF143351">
    <property type="protein sequence ID" value="GAA52777.1"/>
    <property type="molecule type" value="Genomic_DNA"/>
</dbReference>
<name>G7YIJ4_CLOSI</name>
<reference evidence="1" key="1">
    <citation type="journal article" date="2011" name="Genome Biol.">
        <title>The draft genome of the carcinogenic human liver fluke Clonorchis sinensis.</title>
        <authorList>
            <person name="Wang X."/>
            <person name="Chen W."/>
            <person name="Huang Y."/>
            <person name="Sun J."/>
            <person name="Men J."/>
            <person name="Liu H."/>
            <person name="Luo F."/>
            <person name="Guo L."/>
            <person name="Lv X."/>
            <person name="Deng C."/>
            <person name="Zhou C."/>
            <person name="Fan Y."/>
            <person name="Li X."/>
            <person name="Huang L."/>
            <person name="Hu Y."/>
            <person name="Liang C."/>
            <person name="Hu X."/>
            <person name="Xu J."/>
            <person name="Yu X."/>
        </authorList>
    </citation>
    <scope>NUCLEOTIDE SEQUENCE [LARGE SCALE GENOMIC DNA]</scope>
    <source>
        <strain evidence="1">Henan</strain>
    </source>
</reference>
<protein>
    <submittedName>
        <fullName evidence="1">Uncharacterized protein</fullName>
    </submittedName>
</protein>
<sequence>MECTGGENTRTSNFSTKSSTAFKNKTCAAMTAIKNMNPAPTVGPDPALRNDDSVRLAPGLDATSASHMAPTSSNIAKPMSKPRCPVYLAIIDIRTLKQAGKQAALTPTADLLGIDVRCLRNKNSRCKHND</sequence>
<organism evidence="1 2">
    <name type="scientific">Clonorchis sinensis</name>
    <name type="common">Chinese liver fluke</name>
    <dbReference type="NCBI Taxonomy" id="79923"/>
    <lineage>
        <taxon>Eukaryota</taxon>
        <taxon>Metazoa</taxon>
        <taxon>Spiralia</taxon>
        <taxon>Lophotrochozoa</taxon>
        <taxon>Platyhelminthes</taxon>
        <taxon>Trematoda</taxon>
        <taxon>Digenea</taxon>
        <taxon>Opisthorchiida</taxon>
        <taxon>Opisthorchiata</taxon>
        <taxon>Opisthorchiidae</taxon>
        <taxon>Clonorchis</taxon>
    </lineage>
</organism>
<keyword evidence="2" id="KW-1185">Reference proteome</keyword>
<proteinExistence type="predicted"/>
<dbReference type="AlphaFoldDB" id="G7YIJ4"/>
<dbReference type="Proteomes" id="UP000008909">
    <property type="component" value="Unassembled WGS sequence"/>
</dbReference>
<evidence type="ECO:0000313" key="1">
    <source>
        <dbReference type="EMBL" id="GAA52777.1"/>
    </source>
</evidence>
<accession>G7YIJ4</accession>
<gene>
    <name evidence="1" type="ORF">CLF_108790</name>
</gene>
<reference key="2">
    <citation type="submission" date="2011-10" db="EMBL/GenBank/DDBJ databases">
        <title>The genome and transcriptome sequence of Clonorchis sinensis provide insights into the carcinogenic liver fluke.</title>
        <authorList>
            <person name="Wang X."/>
            <person name="Huang Y."/>
            <person name="Chen W."/>
            <person name="Liu H."/>
            <person name="Guo L."/>
            <person name="Chen Y."/>
            <person name="Luo F."/>
            <person name="Zhou W."/>
            <person name="Sun J."/>
            <person name="Mao Q."/>
            <person name="Liang P."/>
            <person name="Zhou C."/>
            <person name="Tian Y."/>
            <person name="Men J."/>
            <person name="Lv X."/>
            <person name="Huang L."/>
            <person name="Zhou J."/>
            <person name="Hu Y."/>
            <person name="Li R."/>
            <person name="Zhang F."/>
            <person name="Lei H."/>
            <person name="Li X."/>
            <person name="Hu X."/>
            <person name="Liang C."/>
            <person name="Xu J."/>
            <person name="Wu Z."/>
            <person name="Yu X."/>
        </authorList>
    </citation>
    <scope>NUCLEOTIDE SEQUENCE</scope>
    <source>
        <strain>Henan</strain>
    </source>
</reference>
<evidence type="ECO:0000313" key="2">
    <source>
        <dbReference type="Proteomes" id="UP000008909"/>
    </source>
</evidence>